<gene>
    <name evidence="1" type="ORF">HMPREF0373_00570</name>
</gene>
<proteinExistence type="predicted"/>
<dbReference type="EMBL" id="AWVJ01000042">
    <property type="protein sequence ID" value="ERK50749.1"/>
    <property type="molecule type" value="Genomic_DNA"/>
</dbReference>
<comment type="caution">
    <text evidence="1">The sequence shown here is derived from an EMBL/GenBank/DDBJ whole genome shotgun (WGS) entry which is preliminary data.</text>
</comment>
<dbReference type="HOGENOM" id="CLU_3251712_0_0_9"/>
<accession>U2Q3Z7</accession>
<keyword evidence="2" id="KW-1185">Reference proteome</keyword>
<dbReference type="Proteomes" id="UP000016608">
    <property type="component" value="Unassembled WGS sequence"/>
</dbReference>
<organism evidence="1 2">
    <name type="scientific">Eubacterium ramulus ATCC 29099</name>
    <dbReference type="NCBI Taxonomy" id="1256908"/>
    <lineage>
        <taxon>Bacteria</taxon>
        <taxon>Bacillati</taxon>
        <taxon>Bacillota</taxon>
        <taxon>Clostridia</taxon>
        <taxon>Eubacteriales</taxon>
        <taxon>Eubacteriaceae</taxon>
        <taxon>Eubacterium</taxon>
    </lineage>
</organism>
<evidence type="ECO:0000313" key="2">
    <source>
        <dbReference type="Proteomes" id="UP000016608"/>
    </source>
</evidence>
<dbReference type="AlphaFoldDB" id="U2Q3Z7"/>
<protein>
    <submittedName>
        <fullName evidence="1">Uncharacterized protein</fullName>
    </submittedName>
</protein>
<evidence type="ECO:0000313" key="1">
    <source>
        <dbReference type="EMBL" id="ERK50749.1"/>
    </source>
</evidence>
<name>U2Q3Z7_EUBRA</name>
<reference evidence="1 2" key="1">
    <citation type="submission" date="2013-06" db="EMBL/GenBank/DDBJ databases">
        <authorList>
            <person name="Weinstock G."/>
            <person name="Sodergren E."/>
            <person name="Lobos E.A."/>
            <person name="Fulton L."/>
            <person name="Fulton R."/>
            <person name="Courtney L."/>
            <person name="Fronick C."/>
            <person name="O'Laughlin M."/>
            <person name="Godfrey J."/>
            <person name="Wilson R.M."/>
            <person name="Miner T."/>
            <person name="Farmer C."/>
            <person name="Delehaunty K."/>
            <person name="Cordes M."/>
            <person name="Minx P."/>
            <person name="Tomlinson C."/>
            <person name="Chen J."/>
            <person name="Wollam A."/>
            <person name="Pepin K.H."/>
            <person name="Bhonagiri V."/>
            <person name="Zhang X."/>
            <person name="Warren W."/>
            <person name="Mitreva M."/>
            <person name="Mardis E.R."/>
            <person name="Wilson R.K."/>
        </authorList>
    </citation>
    <scope>NUCLEOTIDE SEQUENCE [LARGE SCALE GENOMIC DNA]</scope>
    <source>
        <strain evidence="1 2">ATCC 29099</strain>
    </source>
</reference>
<sequence>MCKRHLFYFSRNPDKYMSAMQTRISHQKSILSSELYISENDI</sequence>